<dbReference type="HOGENOM" id="CLU_1442273_0_0_1"/>
<dbReference type="PANTHER" id="PTHR47156">
    <property type="entry name" value="PROTEIN CBG20824"/>
    <property type="match status" value="1"/>
</dbReference>
<dbReference type="eggNOG" id="KOG4185">
    <property type="taxonomic scope" value="Eukaryota"/>
</dbReference>
<dbReference type="Gene3D" id="3.30.40.10">
    <property type="entry name" value="Zinc/RING finger domain, C3HC4 (zinc finger)"/>
    <property type="match status" value="1"/>
</dbReference>
<dbReference type="InterPro" id="IPR052667">
    <property type="entry name" value="E3_ubiquitin-ligase_RING"/>
</dbReference>
<evidence type="ECO:0000256" key="4">
    <source>
        <dbReference type="PROSITE-ProRule" id="PRU00175"/>
    </source>
</evidence>
<evidence type="ECO:0000256" key="2">
    <source>
        <dbReference type="ARBA" id="ARBA00022771"/>
    </source>
</evidence>
<keyword evidence="5" id="KW-1133">Transmembrane helix</keyword>
<keyword evidence="3" id="KW-0862">Zinc</keyword>
<evidence type="ECO:0000313" key="7">
    <source>
        <dbReference type="EMBL" id="EGT55113.1"/>
    </source>
</evidence>
<keyword evidence="2 4" id="KW-0863">Zinc-finger</keyword>
<dbReference type="PANTHER" id="PTHR47156:SF7">
    <property type="entry name" value="RING-TYPE DOMAIN-CONTAINING PROTEIN"/>
    <property type="match status" value="1"/>
</dbReference>
<keyword evidence="8" id="KW-1185">Reference proteome</keyword>
<evidence type="ECO:0000313" key="8">
    <source>
        <dbReference type="Proteomes" id="UP000008068"/>
    </source>
</evidence>
<evidence type="ECO:0000256" key="1">
    <source>
        <dbReference type="ARBA" id="ARBA00022723"/>
    </source>
</evidence>
<dbReference type="SMART" id="SM00184">
    <property type="entry name" value="RING"/>
    <property type="match status" value="1"/>
</dbReference>
<dbReference type="InterPro" id="IPR001841">
    <property type="entry name" value="Znf_RING"/>
</dbReference>
<dbReference type="InParanoid" id="G0N7Y6"/>
<evidence type="ECO:0000259" key="6">
    <source>
        <dbReference type="PROSITE" id="PS50089"/>
    </source>
</evidence>
<evidence type="ECO:0000256" key="5">
    <source>
        <dbReference type="SAM" id="Phobius"/>
    </source>
</evidence>
<keyword evidence="5" id="KW-0812">Transmembrane</keyword>
<keyword evidence="5" id="KW-0472">Membrane</keyword>
<keyword evidence="1" id="KW-0479">Metal-binding</keyword>
<dbReference type="AlphaFoldDB" id="G0N7Y6"/>
<dbReference type="Pfam" id="PF14634">
    <property type="entry name" value="zf-RING_5"/>
    <property type="match status" value="1"/>
</dbReference>
<dbReference type="InterPro" id="IPR017907">
    <property type="entry name" value="Znf_RING_CS"/>
</dbReference>
<dbReference type="EMBL" id="GL379849">
    <property type="protein sequence ID" value="EGT55113.1"/>
    <property type="molecule type" value="Genomic_DNA"/>
</dbReference>
<dbReference type="PROSITE" id="PS50089">
    <property type="entry name" value="ZF_RING_2"/>
    <property type="match status" value="1"/>
</dbReference>
<reference evidence="8" key="1">
    <citation type="submission" date="2011-07" db="EMBL/GenBank/DDBJ databases">
        <authorList>
            <consortium name="Caenorhabditis brenneri Sequencing and Analysis Consortium"/>
            <person name="Wilson R.K."/>
        </authorList>
    </citation>
    <scope>NUCLEOTIDE SEQUENCE [LARGE SCALE GENOMIC DNA]</scope>
    <source>
        <strain evidence="8">PB2801</strain>
    </source>
</reference>
<dbReference type="InterPro" id="IPR013083">
    <property type="entry name" value="Znf_RING/FYVE/PHD"/>
</dbReference>
<proteinExistence type="predicted"/>
<dbReference type="PROSITE" id="PS00518">
    <property type="entry name" value="ZF_RING_1"/>
    <property type="match status" value="1"/>
</dbReference>
<accession>G0N7Y6</accession>
<protein>
    <recommendedName>
        <fullName evidence="6">RING-type domain-containing protein</fullName>
    </recommendedName>
</protein>
<name>G0N7Y6_CAEBE</name>
<dbReference type="GO" id="GO:0008270">
    <property type="term" value="F:zinc ion binding"/>
    <property type="evidence" value="ECO:0007669"/>
    <property type="project" value="UniProtKB-KW"/>
</dbReference>
<dbReference type="SUPFAM" id="SSF57850">
    <property type="entry name" value="RING/U-box"/>
    <property type="match status" value="1"/>
</dbReference>
<feature type="transmembrane region" description="Helical" evidence="5">
    <location>
        <begin position="42"/>
        <end position="62"/>
    </location>
</feature>
<gene>
    <name evidence="7" type="ORF">CAEBREN_04922</name>
</gene>
<feature type="transmembrane region" description="Helical" evidence="5">
    <location>
        <begin position="12"/>
        <end position="30"/>
    </location>
</feature>
<sequence length="188" mass="21101">MPYGRNKRLVSILSITLLLVLIGLNIFSVMRKPEHLTELLIFQTYYTLFIGSSIDLCVHWMYGVTYPQRRDLVPKVTTPSEPTEVVTLMSSSDARSTTNNLQRQTHTVDLVKVSPSSSAPECQVCFEHYSEQKIPRILTSCGHSVCQDCAKQIMGSQNNIICPHCWKVTVVNGNPGTVENLPRNHALL</sequence>
<dbReference type="Proteomes" id="UP000008068">
    <property type="component" value="Unassembled WGS sequence"/>
</dbReference>
<dbReference type="STRING" id="135651.G0N7Y6"/>
<dbReference type="OrthoDB" id="5820913at2759"/>
<feature type="domain" description="RING-type" evidence="6">
    <location>
        <begin position="122"/>
        <end position="165"/>
    </location>
</feature>
<evidence type="ECO:0000256" key="3">
    <source>
        <dbReference type="ARBA" id="ARBA00022833"/>
    </source>
</evidence>
<organism evidence="8">
    <name type="scientific">Caenorhabditis brenneri</name>
    <name type="common">Nematode worm</name>
    <dbReference type="NCBI Taxonomy" id="135651"/>
    <lineage>
        <taxon>Eukaryota</taxon>
        <taxon>Metazoa</taxon>
        <taxon>Ecdysozoa</taxon>
        <taxon>Nematoda</taxon>
        <taxon>Chromadorea</taxon>
        <taxon>Rhabditida</taxon>
        <taxon>Rhabditina</taxon>
        <taxon>Rhabditomorpha</taxon>
        <taxon>Rhabditoidea</taxon>
        <taxon>Rhabditidae</taxon>
        <taxon>Peloderinae</taxon>
        <taxon>Caenorhabditis</taxon>
    </lineage>
</organism>